<gene>
    <name evidence="3" type="ORF">BKCO1_1800018</name>
</gene>
<proteinExistence type="predicted"/>
<dbReference type="Proteomes" id="UP000183809">
    <property type="component" value="Unassembled WGS sequence"/>
</dbReference>
<feature type="region of interest" description="Disordered" evidence="1">
    <location>
        <begin position="22"/>
        <end position="86"/>
    </location>
</feature>
<sequence>MRLLHPFTGLLALADALGIEPERNNQPSTISPDRSRNTPYGTPPAISPLYPLTPSATHSASSTQSLLPTPSPSSSPNTTTACTHPSATNTNLLTNGAFALADGAGWTITGNFSFLPGKWPSYGIDSVPSTSSSSFDANNDDGDDGTANAFYANVRAPERRQVTLAQDFESNGGGGAGGGSKLYFGIELRASREEPPARVGCEYYYDSGGGEEVVEELVERQVPVPVERGAWARWGTVFDDGGGGGGGGEGRRGVRCRIVVEEGDFDGNEDVTVFVKSVVVAGCD</sequence>
<feature type="signal peptide" evidence="2">
    <location>
        <begin position="1"/>
        <end position="18"/>
    </location>
</feature>
<reference evidence="3 4" key="1">
    <citation type="submission" date="2016-10" db="EMBL/GenBank/DDBJ databases">
        <title>Proteomics and genomics reveal pathogen-plant mechanisms compatible with a hemibiotrophic lifestyle of Diplodia corticola.</title>
        <authorList>
            <person name="Fernandes I."/>
            <person name="De Jonge R."/>
            <person name="Van De Peer Y."/>
            <person name="Devreese B."/>
            <person name="Alves A."/>
            <person name="Esteves A.C."/>
        </authorList>
    </citation>
    <scope>NUCLEOTIDE SEQUENCE [LARGE SCALE GENOMIC DNA]</scope>
    <source>
        <strain evidence="3 4">CBS 112549</strain>
    </source>
</reference>
<dbReference type="AlphaFoldDB" id="A0A1J9R3T5"/>
<evidence type="ECO:0000313" key="4">
    <source>
        <dbReference type="Proteomes" id="UP000183809"/>
    </source>
</evidence>
<dbReference type="EMBL" id="MNUE01000018">
    <property type="protein sequence ID" value="OJD35272.1"/>
    <property type="molecule type" value="Genomic_DNA"/>
</dbReference>
<name>A0A1J9R3T5_9PEZI</name>
<organism evidence="3 4">
    <name type="scientific">Diplodia corticola</name>
    <dbReference type="NCBI Taxonomy" id="236234"/>
    <lineage>
        <taxon>Eukaryota</taxon>
        <taxon>Fungi</taxon>
        <taxon>Dikarya</taxon>
        <taxon>Ascomycota</taxon>
        <taxon>Pezizomycotina</taxon>
        <taxon>Dothideomycetes</taxon>
        <taxon>Dothideomycetes incertae sedis</taxon>
        <taxon>Botryosphaeriales</taxon>
        <taxon>Botryosphaeriaceae</taxon>
        <taxon>Diplodia</taxon>
    </lineage>
</organism>
<evidence type="ECO:0000256" key="1">
    <source>
        <dbReference type="SAM" id="MobiDB-lite"/>
    </source>
</evidence>
<keyword evidence="2" id="KW-0732">Signal</keyword>
<evidence type="ECO:0000256" key="2">
    <source>
        <dbReference type="SAM" id="SignalP"/>
    </source>
</evidence>
<feature type="compositionally biased region" description="Polar residues" evidence="1">
    <location>
        <begin position="24"/>
        <end position="40"/>
    </location>
</feature>
<evidence type="ECO:0000313" key="3">
    <source>
        <dbReference type="EMBL" id="OJD35272.1"/>
    </source>
</evidence>
<dbReference type="GeneID" id="31012051"/>
<protein>
    <submittedName>
        <fullName evidence="3">Uncharacterized protein</fullName>
    </submittedName>
</protein>
<feature type="chain" id="PRO_5012362854" evidence="2">
    <location>
        <begin position="19"/>
        <end position="284"/>
    </location>
</feature>
<keyword evidence="4" id="KW-1185">Reference proteome</keyword>
<accession>A0A1J9R3T5</accession>
<dbReference type="OrthoDB" id="10622467at2759"/>
<comment type="caution">
    <text evidence="3">The sequence shown here is derived from an EMBL/GenBank/DDBJ whole genome shotgun (WGS) entry which is preliminary data.</text>
</comment>
<feature type="compositionally biased region" description="Low complexity" evidence="1">
    <location>
        <begin position="59"/>
        <end position="81"/>
    </location>
</feature>
<dbReference type="RefSeq" id="XP_020131532.1">
    <property type="nucleotide sequence ID" value="XM_020271792.1"/>
</dbReference>